<accession>A0A255Z0K2</accession>
<dbReference type="AlphaFoldDB" id="A0A255Z0K2"/>
<dbReference type="SUPFAM" id="SSF53901">
    <property type="entry name" value="Thiolase-like"/>
    <property type="match status" value="1"/>
</dbReference>
<keyword evidence="2 3" id="KW-0808">Transferase</keyword>
<dbReference type="EMBL" id="NOXV01000293">
    <property type="protein sequence ID" value="OYQ34445.1"/>
    <property type="molecule type" value="Genomic_DNA"/>
</dbReference>
<evidence type="ECO:0000313" key="7">
    <source>
        <dbReference type="Proteomes" id="UP000216605"/>
    </source>
</evidence>
<evidence type="ECO:0000259" key="5">
    <source>
        <dbReference type="PROSITE" id="PS52004"/>
    </source>
</evidence>
<feature type="domain" description="Ig-like" evidence="4">
    <location>
        <begin position="129"/>
        <end position="222"/>
    </location>
</feature>
<sequence>MGIPVSITSIASFSPLGDSSETVWKNYNHIGTLITNTAIGSAIVPVAAVPPALKEKTTLLRESDAKYRHLDDSVLYAILASRAAVSKAGWGIGDDFGVNIGSSRGATHQFEEHYRNYLETGKAAVQASPSTTLGNISSWVAHDLKSSGPEISHSITCSTALHAVLNGVAWLRAGMARKFLAGGAEAPLTPFTIAQMQAMKIYAKASGGAYPCLASDLLKKVNTMVLGEGAAAVCLEPGIVDGALATIDGVGYATEMLEHSVFLSADAGCMQRAMLMALGGTPPSAVDAVVMHAPGTLKGDSAEHAAIQKVFGDAMPLLTTNKWKIGHTFGASGLLSLEMAVLMLLNNKFIGVPFTEGRPQQGNLKKILVNAVGFGGNAVSVLIARP</sequence>
<dbReference type="GO" id="GO:0006633">
    <property type="term" value="P:fatty acid biosynthetic process"/>
    <property type="evidence" value="ECO:0007669"/>
    <property type="project" value="TreeGrafter"/>
</dbReference>
<reference evidence="6 7" key="1">
    <citation type="submission" date="2017-07" db="EMBL/GenBank/DDBJ databases">
        <title>Flavobacterium cyanobacteriorum sp. nov., isolated from cyanobacterial aggregates in a eutrophic lake.</title>
        <authorList>
            <person name="Cai H."/>
        </authorList>
    </citation>
    <scope>NUCLEOTIDE SEQUENCE [LARGE SCALE GENOMIC DNA]</scope>
    <source>
        <strain evidence="6 7">TH021</strain>
    </source>
</reference>
<dbReference type="InterPro" id="IPR016039">
    <property type="entry name" value="Thiolase-like"/>
</dbReference>
<name>A0A255Z0K2_9FLAO</name>
<dbReference type="InterPro" id="IPR014031">
    <property type="entry name" value="Ketoacyl_synth_C"/>
</dbReference>
<dbReference type="Pfam" id="PF02801">
    <property type="entry name" value="Ketoacyl-synt_C"/>
    <property type="match status" value="1"/>
</dbReference>
<dbReference type="SMART" id="SM00825">
    <property type="entry name" value="PKS_KS"/>
    <property type="match status" value="1"/>
</dbReference>
<dbReference type="Gene3D" id="3.40.47.10">
    <property type="match status" value="2"/>
</dbReference>
<dbReference type="InterPro" id="IPR020841">
    <property type="entry name" value="PKS_Beta-ketoAc_synthase_dom"/>
</dbReference>
<protein>
    <submittedName>
        <fullName evidence="6">Beta-ketoacyl synthase</fullName>
    </submittedName>
</protein>
<dbReference type="Pfam" id="PF00109">
    <property type="entry name" value="ketoacyl-synt"/>
    <property type="match status" value="1"/>
</dbReference>
<comment type="caution">
    <text evidence="6">The sequence shown here is derived from an EMBL/GenBank/DDBJ whole genome shotgun (WGS) entry which is preliminary data.</text>
</comment>
<evidence type="ECO:0000259" key="4">
    <source>
        <dbReference type="PROSITE" id="PS50835"/>
    </source>
</evidence>
<evidence type="ECO:0000256" key="1">
    <source>
        <dbReference type="ARBA" id="ARBA00008467"/>
    </source>
</evidence>
<dbReference type="InterPro" id="IPR014030">
    <property type="entry name" value="Ketoacyl_synth_N"/>
</dbReference>
<dbReference type="InterPro" id="IPR000794">
    <property type="entry name" value="Beta-ketoacyl_synthase"/>
</dbReference>
<gene>
    <name evidence="6" type="ORF">CHU92_11880</name>
</gene>
<dbReference type="PANTHER" id="PTHR11712">
    <property type="entry name" value="POLYKETIDE SYNTHASE-RELATED"/>
    <property type="match status" value="1"/>
</dbReference>
<dbReference type="OrthoDB" id="1141849at2"/>
<organism evidence="6 7">
    <name type="scientific">Flavobacterium cyanobacteriorum</name>
    <dbReference type="NCBI Taxonomy" id="2022802"/>
    <lineage>
        <taxon>Bacteria</taxon>
        <taxon>Pseudomonadati</taxon>
        <taxon>Bacteroidota</taxon>
        <taxon>Flavobacteriia</taxon>
        <taxon>Flavobacteriales</taxon>
        <taxon>Flavobacteriaceae</taxon>
        <taxon>Flavobacterium</taxon>
    </lineage>
</organism>
<feature type="domain" description="Ketosynthase family 3 (KS3)" evidence="5">
    <location>
        <begin position="2"/>
        <end position="385"/>
    </location>
</feature>
<comment type="similarity">
    <text evidence="1 3">Belongs to the thiolase-like superfamily. Beta-ketoacyl-ACP synthases family.</text>
</comment>
<dbReference type="GO" id="GO:0004315">
    <property type="term" value="F:3-oxoacyl-[acyl-carrier-protein] synthase activity"/>
    <property type="evidence" value="ECO:0007669"/>
    <property type="project" value="TreeGrafter"/>
</dbReference>
<dbReference type="PROSITE" id="PS52004">
    <property type="entry name" value="KS3_2"/>
    <property type="match status" value="1"/>
</dbReference>
<keyword evidence="7" id="KW-1185">Reference proteome</keyword>
<dbReference type="PANTHER" id="PTHR11712:SF347">
    <property type="entry name" value="BETA KETOACYL-ACYL CARRIER PROTEIN SYNTHASE"/>
    <property type="match status" value="1"/>
</dbReference>
<proteinExistence type="inferred from homology"/>
<dbReference type="RefSeq" id="WP_094415848.1">
    <property type="nucleotide sequence ID" value="NZ_NOXV01000293.1"/>
</dbReference>
<dbReference type="InterPro" id="IPR007110">
    <property type="entry name" value="Ig-like_dom"/>
</dbReference>
<evidence type="ECO:0000313" key="6">
    <source>
        <dbReference type="EMBL" id="OYQ34445.1"/>
    </source>
</evidence>
<dbReference type="PROSITE" id="PS50835">
    <property type="entry name" value="IG_LIKE"/>
    <property type="match status" value="1"/>
</dbReference>
<evidence type="ECO:0000256" key="2">
    <source>
        <dbReference type="ARBA" id="ARBA00022679"/>
    </source>
</evidence>
<dbReference type="Proteomes" id="UP000216605">
    <property type="component" value="Unassembled WGS sequence"/>
</dbReference>
<evidence type="ECO:0000256" key="3">
    <source>
        <dbReference type="RuleBase" id="RU003694"/>
    </source>
</evidence>